<keyword evidence="3" id="KW-1185">Reference proteome</keyword>
<reference evidence="2 3" key="1">
    <citation type="submission" date="2019-03" db="EMBL/GenBank/DDBJ databases">
        <title>First draft genome of Liparis tanakae, snailfish: a comprehensive survey of snailfish specific genes.</title>
        <authorList>
            <person name="Kim W."/>
            <person name="Song I."/>
            <person name="Jeong J.-H."/>
            <person name="Kim D."/>
            <person name="Kim S."/>
            <person name="Ryu S."/>
            <person name="Song J.Y."/>
            <person name="Lee S.K."/>
        </authorList>
    </citation>
    <scope>NUCLEOTIDE SEQUENCE [LARGE SCALE GENOMIC DNA]</scope>
    <source>
        <tissue evidence="2">Muscle</tissue>
    </source>
</reference>
<organism evidence="2 3">
    <name type="scientific">Liparis tanakae</name>
    <name type="common">Tanaka's snailfish</name>
    <dbReference type="NCBI Taxonomy" id="230148"/>
    <lineage>
        <taxon>Eukaryota</taxon>
        <taxon>Metazoa</taxon>
        <taxon>Chordata</taxon>
        <taxon>Craniata</taxon>
        <taxon>Vertebrata</taxon>
        <taxon>Euteleostomi</taxon>
        <taxon>Actinopterygii</taxon>
        <taxon>Neopterygii</taxon>
        <taxon>Teleostei</taxon>
        <taxon>Neoteleostei</taxon>
        <taxon>Acanthomorphata</taxon>
        <taxon>Eupercaria</taxon>
        <taxon>Perciformes</taxon>
        <taxon>Cottioidei</taxon>
        <taxon>Cottales</taxon>
        <taxon>Liparidae</taxon>
        <taxon>Liparis</taxon>
    </lineage>
</organism>
<dbReference type="AlphaFoldDB" id="A0A4Z2IVW9"/>
<dbReference type="EMBL" id="SRLO01000047">
    <property type="protein sequence ID" value="TNN81373.1"/>
    <property type="molecule type" value="Genomic_DNA"/>
</dbReference>
<dbReference type="Proteomes" id="UP000314294">
    <property type="component" value="Unassembled WGS sequence"/>
</dbReference>
<evidence type="ECO:0000313" key="2">
    <source>
        <dbReference type="EMBL" id="TNN81373.1"/>
    </source>
</evidence>
<feature type="region of interest" description="Disordered" evidence="1">
    <location>
        <begin position="1"/>
        <end position="21"/>
    </location>
</feature>
<proteinExistence type="predicted"/>
<accession>A0A4Z2IVW9</accession>
<gene>
    <name evidence="2" type="ORF">EYF80_008429</name>
</gene>
<evidence type="ECO:0000256" key="1">
    <source>
        <dbReference type="SAM" id="MobiDB-lite"/>
    </source>
</evidence>
<sequence length="63" mass="6883">MVKPKDKGVYTKPSPRPRADERHHAIAVHCAVPLPSRVGCQWVDARRALAVATVAVAAVRDEQ</sequence>
<comment type="caution">
    <text evidence="2">The sequence shown here is derived from an EMBL/GenBank/DDBJ whole genome shotgun (WGS) entry which is preliminary data.</text>
</comment>
<protein>
    <submittedName>
        <fullName evidence="2">Uncharacterized protein</fullName>
    </submittedName>
</protein>
<evidence type="ECO:0000313" key="3">
    <source>
        <dbReference type="Proteomes" id="UP000314294"/>
    </source>
</evidence>
<name>A0A4Z2IVW9_9TELE</name>